<evidence type="ECO:0000256" key="8">
    <source>
        <dbReference type="SAM" id="MobiDB-lite"/>
    </source>
</evidence>
<evidence type="ECO:0000259" key="9">
    <source>
        <dbReference type="Pfam" id="PF00696"/>
    </source>
</evidence>
<reference evidence="10" key="1">
    <citation type="submission" date="2023-03" db="EMBL/GenBank/DDBJ databases">
        <title>Massive genome expansion in bonnet fungi (Mycena s.s.) driven by repeated elements and novel gene families across ecological guilds.</title>
        <authorList>
            <consortium name="Lawrence Berkeley National Laboratory"/>
            <person name="Harder C.B."/>
            <person name="Miyauchi S."/>
            <person name="Viragh M."/>
            <person name="Kuo A."/>
            <person name="Thoen E."/>
            <person name="Andreopoulos B."/>
            <person name="Lu D."/>
            <person name="Skrede I."/>
            <person name="Drula E."/>
            <person name="Henrissat B."/>
            <person name="Morin E."/>
            <person name="Kohler A."/>
            <person name="Barry K."/>
            <person name="LaButti K."/>
            <person name="Morin E."/>
            <person name="Salamov A."/>
            <person name="Lipzen A."/>
            <person name="Mereny Z."/>
            <person name="Hegedus B."/>
            <person name="Baldrian P."/>
            <person name="Stursova M."/>
            <person name="Weitz H."/>
            <person name="Taylor A."/>
            <person name="Grigoriev I.V."/>
            <person name="Nagy L.G."/>
            <person name="Martin F."/>
            <person name="Kauserud H."/>
        </authorList>
    </citation>
    <scope>NUCLEOTIDE SEQUENCE</scope>
    <source>
        <strain evidence="10">CBHHK188m</strain>
    </source>
</reference>
<keyword evidence="1" id="KW-0963">Cytoplasm</keyword>
<evidence type="ECO:0000256" key="5">
    <source>
        <dbReference type="ARBA" id="ARBA00022741"/>
    </source>
</evidence>
<evidence type="ECO:0000256" key="4">
    <source>
        <dbReference type="ARBA" id="ARBA00022679"/>
    </source>
</evidence>
<dbReference type="GO" id="GO:0005829">
    <property type="term" value="C:cytosol"/>
    <property type="evidence" value="ECO:0007669"/>
    <property type="project" value="TreeGrafter"/>
</dbReference>
<dbReference type="InterPro" id="IPR036974">
    <property type="entry name" value="PUA_sf"/>
</dbReference>
<evidence type="ECO:0000256" key="3">
    <source>
        <dbReference type="ARBA" id="ARBA00022650"/>
    </source>
</evidence>
<dbReference type="GO" id="GO:0005524">
    <property type="term" value="F:ATP binding"/>
    <property type="evidence" value="ECO:0007669"/>
    <property type="project" value="UniProtKB-KW"/>
</dbReference>
<dbReference type="Pfam" id="PF00696">
    <property type="entry name" value="AA_kinase"/>
    <property type="match status" value="1"/>
</dbReference>
<dbReference type="Gene3D" id="2.30.130.10">
    <property type="entry name" value="PUA domain"/>
    <property type="match status" value="1"/>
</dbReference>
<name>A0AAD7JU53_9AGAR</name>
<evidence type="ECO:0000313" key="11">
    <source>
        <dbReference type="Proteomes" id="UP001215280"/>
    </source>
</evidence>
<dbReference type="CDD" id="cd21157">
    <property type="entry name" value="PUA_G5K"/>
    <property type="match status" value="1"/>
</dbReference>
<evidence type="ECO:0000256" key="7">
    <source>
        <dbReference type="ARBA" id="ARBA00022840"/>
    </source>
</evidence>
<dbReference type="PIRSF" id="PIRSF000729">
    <property type="entry name" value="GK"/>
    <property type="match status" value="1"/>
</dbReference>
<gene>
    <name evidence="10" type="ORF">DFH07DRAFT_803430</name>
</gene>
<dbReference type="SUPFAM" id="SSF53633">
    <property type="entry name" value="Carbamate kinase-like"/>
    <property type="match status" value="1"/>
</dbReference>
<dbReference type="NCBIfam" id="TIGR01027">
    <property type="entry name" value="proB"/>
    <property type="match status" value="1"/>
</dbReference>
<dbReference type="InterPro" id="IPR036393">
    <property type="entry name" value="AceGlu_kinase-like_sf"/>
</dbReference>
<dbReference type="EMBL" id="JARJLG010000020">
    <property type="protein sequence ID" value="KAJ7772025.1"/>
    <property type="molecule type" value="Genomic_DNA"/>
</dbReference>
<dbReference type="InterPro" id="IPR011529">
    <property type="entry name" value="Glu_5kinase"/>
</dbReference>
<feature type="region of interest" description="Disordered" evidence="8">
    <location>
        <begin position="258"/>
        <end position="290"/>
    </location>
</feature>
<sequence length="476" mass="50539">MARVRHPCTIVIKLGTSSIVHEKTHQPLLSTLSSVVETVVHLRQQGHKVVLVSSGAIGVGLKRMNMPSRPKSLSGKQALAAIGQGRLIALWDNLFGQLDQPIAQVLLTRGDISDRTRYLNAVNTFKELLSMGVVPIVNENDTVSVSEIKFGDNDTLSAVTSSMLHADYLFLLTDVDGLYTANPRKDPFAKQIEVVTSIATIRSQVSTTTLGSSLGTGGMETKLIAAEIATGAGVTTIISSSKNPESIFSIIEYHNLQKSTPGTPSESLSGRTSPTTEPADPATPTPFRPPHTIFTASVLPMRDLKSWTTHTLFPAGSVIIDSGAHSVLSRRESGGRLLAVGVHGVIGAFASGQAVRIVIRKRPEGSGSDDMAARMPVPLETQPTTPTLVAASSMSSSIVSLEPLSMSTASLADNVATRPVDEVSDADVIEVGRGLANYNSAQILKVKGLNSSYMPQLLGYADSEYVVENITIRVPP</sequence>
<dbReference type="CDD" id="cd04242">
    <property type="entry name" value="AAK_G5K_ProB"/>
    <property type="match status" value="1"/>
</dbReference>
<feature type="compositionally biased region" description="Polar residues" evidence="8">
    <location>
        <begin position="258"/>
        <end position="271"/>
    </location>
</feature>
<keyword evidence="2" id="KW-0028">Amino-acid biosynthesis</keyword>
<dbReference type="PANTHER" id="PTHR43654:SF3">
    <property type="entry name" value="GLUTAMATE 5-KINASE"/>
    <property type="match status" value="1"/>
</dbReference>
<keyword evidence="11" id="KW-1185">Reference proteome</keyword>
<dbReference type="InterPro" id="IPR019797">
    <property type="entry name" value="Glutamate_5-kinase_CS"/>
</dbReference>
<dbReference type="HAMAP" id="MF_00456">
    <property type="entry name" value="ProB"/>
    <property type="match status" value="1"/>
</dbReference>
<dbReference type="GO" id="GO:1901607">
    <property type="term" value="P:alpha-amino acid biosynthetic process"/>
    <property type="evidence" value="ECO:0007669"/>
    <property type="project" value="UniProtKB-ARBA"/>
</dbReference>
<evidence type="ECO:0000256" key="1">
    <source>
        <dbReference type="ARBA" id="ARBA00022490"/>
    </source>
</evidence>
<dbReference type="AlphaFoldDB" id="A0AAD7JU53"/>
<dbReference type="FunFam" id="3.40.1160.10:FF:000018">
    <property type="entry name" value="Glutamate 5-kinase"/>
    <property type="match status" value="1"/>
</dbReference>
<organism evidence="10 11">
    <name type="scientific">Mycena maculata</name>
    <dbReference type="NCBI Taxonomy" id="230809"/>
    <lineage>
        <taxon>Eukaryota</taxon>
        <taxon>Fungi</taxon>
        <taxon>Dikarya</taxon>
        <taxon>Basidiomycota</taxon>
        <taxon>Agaricomycotina</taxon>
        <taxon>Agaricomycetes</taxon>
        <taxon>Agaricomycetidae</taxon>
        <taxon>Agaricales</taxon>
        <taxon>Marasmiineae</taxon>
        <taxon>Mycenaceae</taxon>
        <taxon>Mycena</taxon>
    </lineage>
</organism>
<evidence type="ECO:0000313" key="10">
    <source>
        <dbReference type="EMBL" id="KAJ7772025.1"/>
    </source>
</evidence>
<keyword evidence="4" id="KW-0808">Transferase</keyword>
<dbReference type="InterPro" id="IPR001048">
    <property type="entry name" value="Asp/Glu/Uridylate_kinase"/>
</dbReference>
<dbReference type="Gene3D" id="3.40.1160.10">
    <property type="entry name" value="Acetylglutamate kinase-like"/>
    <property type="match status" value="2"/>
</dbReference>
<dbReference type="PRINTS" id="PR00474">
    <property type="entry name" value="GLU5KINASE"/>
</dbReference>
<keyword evidence="7" id="KW-0067">ATP-binding</keyword>
<dbReference type="PROSITE" id="PS50890">
    <property type="entry name" value="PUA"/>
    <property type="match status" value="1"/>
</dbReference>
<dbReference type="Proteomes" id="UP001215280">
    <property type="component" value="Unassembled WGS sequence"/>
</dbReference>
<comment type="caution">
    <text evidence="10">The sequence shown here is derived from an EMBL/GenBank/DDBJ whole genome shotgun (WGS) entry which is preliminary data.</text>
</comment>
<dbReference type="InterPro" id="IPR001057">
    <property type="entry name" value="Glu/AcGlu_kinase"/>
</dbReference>
<proteinExistence type="inferred from homology"/>
<accession>A0AAD7JU53</accession>
<feature type="domain" description="Aspartate/glutamate/uridylate kinase" evidence="9">
    <location>
        <begin position="9"/>
        <end position="237"/>
    </location>
</feature>
<evidence type="ECO:0000256" key="6">
    <source>
        <dbReference type="ARBA" id="ARBA00022777"/>
    </source>
</evidence>
<dbReference type="PANTHER" id="PTHR43654">
    <property type="entry name" value="GLUTAMATE 5-KINASE"/>
    <property type="match status" value="1"/>
</dbReference>
<dbReference type="PROSITE" id="PS00902">
    <property type="entry name" value="GLUTAMATE_5_KINASE"/>
    <property type="match status" value="1"/>
</dbReference>
<dbReference type="GO" id="GO:0004349">
    <property type="term" value="F:glutamate 5-kinase activity"/>
    <property type="evidence" value="ECO:0007669"/>
    <property type="project" value="InterPro"/>
</dbReference>
<protein>
    <submittedName>
        <fullName evidence="10">Glutamate 5-kinase</fullName>
    </submittedName>
</protein>
<evidence type="ECO:0000256" key="2">
    <source>
        <dbReference type="ARBA" id="ARBA00022605"/>
    </source>
</evidence>
<keyword evidence="6" id="KW-0418">Kinase</keyword>
<keyword evidence="5" id="KW-0547">Nucleotide-binding</keyword>
<keyword evidence="3" id="KW-0641">Proline biosynthesis</keyword>
<dbReference type="InterPro" id="IPR041739">
    <property type="entry name" value="G5K_ProB"/>
</dbReference>
<dbReference type="InterPro" id="IPR005715">
    <property type="entry name" value="Glu_5kinase/COase_Synthase"/>
</dbReference>
<dbReference type="GO" id="GO:0003723">
    <property type="term" value="F:RNA binding"/>
    <property type="evidence" value="ECO:0007669"/>
    <property type="project" value="InterPro"/>
</dbReference>